<dbReference type="AlphaFoldDB" id="A0A249DYA8"/>
<dbReference type="PANTHER" id="PTHR43000">
    <property type="entry name" value="DTDP-D-GLUCOSE 4,6-DEHYDRATASE-RELATED"/>
    <property type="match status" value="1"/>
</dbReference>
<dbReference type="OrthoDB" id="5295702at2"/>
<dbReference type="Pfam" id="PF01370">
    <property type="entry name" value="Epimerase"/>
    <property type="match status" value="1"/>
</dbReference>
<reference evidence="4" key="1">
    <citation type="submission" date="2016-06" db="EMBL/GenBank/DDBJ databases">
        <authorList>
            <person name="Chen W."/>
            <person name="Hasegawa D.K."/>
        </authorList>
    </citation>
    <scope>NUCLEOTIDE SEQUENCE [LARGE SCALE GENOMIC DNA]</scope>
    <source>
        <strain evidence="4">MEAM1</strain>
    </source>
</reference>
<comment type="pathway">
    <text evidence="1">Bacterial outer membrane biogenesis; LPS O-antigen biosynthesis.</text>
</comment>
<proteinExistence type="inferred from homology"/>
<sequence>MTKIIITGGSGFIGTNIMIRLLELGYSNLLNIDLHPPIIEEHNNYYHKVDLKSIDELTEIFSKFKPSLVIHLAARTDLKGKNIEDYNDNTLALENLCKILSTNSFVERVIFTSTTLVCKAGYIPKSENDYCPTTAYGCSKVEGEKIINKYAAILPSFCLIRPTSIWGPYFKEPYKNFFDMVISEKFIRVGKKSCAKTYGYIGNSVNQILSLLFQKELNHNQKVYYIGDNPPYNIDDWSIQIAALSGAKKPIKVPFFMLKCAAFLGDFLSKLGIKFPLTSFRLNNITTSNIMNCSSAIRNNKWNNIPLDAAILETLSWLKANRNKDE</sequence>
<name>A0A249DYA8_9ENTR</name>
<reference evidence="3 4" key="2">
    <citation type="submission" date="2017-09" db="EMBL/GenBank/DDBJ databases">
        <title>The genome of whitefly Bemisia tabaci, a global crop pest, provides novel insights into virus transmission, host adaptation and insecticide resistance.</title>
        <authorList>
            <person name="Kaur N."/>
            <person name="Kliot A."/>
            <person name="Pinheiro P.V."/>
            <person name="Luan J."/>
            <person name="Zheng Y."/>
            <person name="Liu W."/>
            <person name="Sun H."/>
            <person name="Yang X."/>
            <person name="Xu Y."/>
            <person name="Luo Y."/>
            <person name="Kruse A."/>
            <person name="Fisher T.W."/>
            <person name="Nelson D.R."/>
            <person name="Elimelech M."/>
            <person name="MacCoss M."/>
            <person name="Johnson R."/>
            <person name="Cohen E."/>
            <person name="Hunter W.B."/>
            <person name="Brown J.K."/>
            <person name="Jander G."/>
            <person name="Cilia M."/>
            <person name="Douglas A.E."/>
            <person name="Ghanim M."/>
            <person name="Simmons A.M."/>
            <person name="Wintermantel W.M."/>
            <person name="Ling K.-S."/>
            <person name="Fei Z."/>
        </authorList>
    </citation>
    <scope>NUCLEOTIDE SEQUENCE [LARGE SCALE GENOMIC DNA]</scope>
    <source>
        <strain evidence="3 4">MEAM1</strain>
    </source>
</reference>
<dbReference type="InterPro" id="IPR036291">
    <property type="entry name" value="NAD(P)-bd_dom_sf"/>
</dbReference>
<evidence type="ECO:0000313" key="3">
    <source>
        <dbReference type="EMBL" id="ASX26339.1"/>
    </source>
</evidence>
<dbReference type="RefSeq" id="WP_016857775.1">
    <property type="nucleotide sequence ID" value="NZ_CP016303.1"/>
</dbReference>
<evidence type="ECO:0000256" key="1">
    <source>
        <dbReference type="ARBA" id="ARBA00005125"/>
    </source>
</evidence>
<comment type="similarity">
    <text evidence="2">Belongs to the NAD(P)-dependent epimerase/dehydratase family.</text>
</comment>
<accession>A0A249DYA8</accession>
<protein>
    <submittedName>
        <fullName evidence="3">Uncharacterized protein</fullName>
    </submittedName>
</protein>
<evidence type="ECO:0000313" key="4">
    <source>
        <dbReference type="Proteomes" id="UP000216438"/>
    </source>
</evidence>
<organism evidence="3 4">
    <name type="scientific">Candidatus Hamiltonella defensa</name>
    <name type="common">Bemisia tabaci</name>
    <dbReference type="NCBI Taxonomy" id="672795"/>
    <lineage>
        <taxon>Bacteria</taxon>
        <taxon>Pseudomonadati</taxon>
        <taxon>Pseudomonadota</taxon>
        <taxon>Gammaproteobacteria</taxon>
        <taxon>Enterobacterales</taxon>
        <taxon>Enterobacteriaceae</taxon>
        <taxon>aphid secondary symbionts</taxon>
        <taxon>Candidatus Williamhamiltonella</taxon>
    </lineage>
</organism>
<dbReference type="Proteomes" id="UP000216438">
    <property type="component" value="Chromosome"/>
</dbReference>
<dbReference type="EMBL" id="CP016303">
    <property type="protein sequence ID" value="ASX26339.1"/>
    <property type="molecule type" value="Genomic_DNA"/>
</dbReference>
<dbReference type="SUPFAM" id="SSF51735">
    <property type="entry name" value="NAD(P)-binding Rossmann-fold domains"/>
    <property type="match status" value="1"/>
</dbReference>
<dbReference type="InterPro" id="IPR001509">
    <property type="entry name" value="Epimerase_deHydtase"/>
</dbReference>
<dbReference type="Gene3D" id="3.40.50.720">
    <property type="entry name" value="NAD(P)-binding Rossmann-like Domain"/>
    <property type="match status" value="1"/>
</dbReference>
<evidence type="ECO:0000256" key="2">
    <source>
        <dbReference type="ARBA" id="ARBA00007637"/>
    </source>
</evidence>
<gene>
    <name evidence="3" type="ORF">BA171_04470</name>
</gene>